<comment type="similarity">
    <text evidence="1">Belongs to the DNA mismatch repair MutL/HexB family.</text>
</comment>
<dbReference type="InterPro" id="IPR014790">
    <property type="entry name" value="MutL_C"/>
</dbReference>
<dbReference type="Gene3D" id="3.30.565.10">
    <property type="entry name" value="Histidine kinase-like ATPase, C-terminal domain"/>
    <property type="match status" value="1"/>
</dbReference>
<dbReference type="InterPro" id="IPR014721">
    <property type="entry name" value="Ribsml_uS5_D2-typ_fold_subgr"/>
</dbReference>
<feature type="compositionally biased region" description="Polar residues" evidence="3">
    <location>
        <begin position="405"/>
        <end position="420"/>
    </location>
</feature>
<keyword evidence="7" id="KW-1185">Reference proteome</keyword>
<dbReference type="InterPro" id="IPR042121">
    <property type="entry name" value="MutL_C_regsub"/>
</dbReference>
<evidence type="ECO:0008006" key="8">
    <source>
        <dbReference type="Google" id="ProtNLM"/>
    </source>
</evidence>
<dbReference type="FunFam" id="3.30.565.10:FF:000017">
    <property type="entry name" value="PMS1 homolog 1, mismatch repair system component"/>
    <property type="match status" value="1"/>
</dbReference>
<dbReference type="Gene3D" id="3.30.1370.100">
    <property type="entry name" value="MutL, C-terminal domain, regulatory subdomain"/>
    <property type="match status" value="1"/>
</dbReference>
<dbReference type="PANTHER" id="PTHR10073:SF52">
    <property type="entry name" value="MISMATCH REPAIR ENDONUCLEASE PMS2"/>
    <property type="match status" value="1"/>
</dbReference>
<dbReference type="AlphaFoldDB" id="A0A267H3S9"/>
<dbReference type="OrthoDB" id="10254304at2759"/>
<dbReference type="SUPFAM" id="SSF55874">
    <property type="entry name" value="ATPase domain of HSP90 chaperone/DNA topoisomerase II/histidine kinase"/>
    <property type="match status" value="1"/>
</dbReference>
<dbReference type="Pfam" id="PF08676">
    <property type="entry name" value="MutL_C"/>
    <property type="match status" value="1"/>
</dbReference>
<keyword evidence="2" id="KW-0227">DNA damage</keyword>
<dbReference type="Proteomes" id="UP000215902">
    <property type="component" value="Unassembled WGS sequence"/>
</dbReference>
<proteinExistence type="inferred from homology"/>
<organism evidence="6 7">
    <name type="scientific">Macrostomum lignano</name>
    <dbReference type="NCBI Taxonomy" id="282301"/>
    <lineage>
        <taxon>Eukaryota</taxon>
        <taxon>Metazoa</taxon>
        <taxon>Spiralia</taxon>
        <taxon>Lophotrochozoa</taxon>
        <taxon>Platyhelminthes</taxon>
        <taxon>Rhabditophora</taxon>
        <taxon>Macrostomorpha</taxon>
        <taxon>Macrostomida</taxon>
        <taxon>Macrostomidae</taxon>
        <taxon>Macrostomum</taxon>
    </lineage>
</organism>
<evidence type="ECO:0000259" key="5">
    <source>
        <dbReference type="SMART" id="SM01340"/>
    </source>
</evidence>
<feature type="region of interest" description="Disordered" evidence="3">
    <location>
        <begin position="391"/>
        <end position="420"/>
    </location>
</feature>
<dbReference type="FunFam" id="3.30.1370.100:FF:000001">
    <property type="entry name" value="Mismatch repair endonuclease pms1, putative"/>
    <property type="match status" value="1"/>
</dbReference>
<dbReference type="Gene3D" id="3.30.230.10">
    <property type="match status" value="1"/>
</dbReference>
<evidence type="ECO:0000313" key="7">
    <source>
        <dbReference type="Proteomes" id="UP000215902"/>
    </source>
</evidence>
<dbReference type="InterPro" id="IPR002099">
    <property type="entry name" value="MutL/Mlh/PMS"/>
</dbReference>
<evidence type="ECO:0000256" key="1">
    <source>
        <dbReference type="ARBA" id="ARBA00006082"/>
    </source>
</evidence>
<accession>A0A267H3S9</accession>
<gene>
    <name evidence="6" type="ORF">BOX15_Mlig009143g1</name>
</gene>
<feature type="domain" description="DNA mismatch repair protein S5" evidence="5">
    <location>
        <begin position="221"/>
        <end position="363"/>
    </location>
</feature>
<comment type="caution">
    <text evidence="6">The sequence shown here is derived from an EMBL/GenBank/DDBJ whole genome shotgun (WGS) entry which is preliminary data.</text>
</comment>
<evidence type="ECO:0000313" key="6">
    <source>
        <dbReference type="EMBL" id="PAA92933.1"/>
    </source>
</evidence>
<dbReference type="GO" id="GO:0032389">
    <property type="term" value="C:MutLalpha complex"/>
    <property type="evidence" value="ECO:0007669"/>
    <property type="project" value="TreeGrafter"/>
</dbReference>
<evidence type="ECO:0000256" key="2">
    <source>
        <dbReference type="ARBA" id="ARBA00022763"/>
    </source>
</evidence>
<evidence type="ECO:0000259" key="4">
    <source>
        <dbReference type="SMART" id="SM00853"/>
    </source>
</evidence>
<reference evidence="6 7" key="1">
    <citation type="submission" date="2017-06" db="EMBL/GenBank/DDBJ databases">
        <title>A platform for efficient transgenesis in Macrostomum lignano, a flatworm model organism for stem cell research.</title>
        <authorList>
            <person name="Berezikov E."/>
        </authorList>
    </citation>
    <scope>NUCLEOTIDE SEQUENCE [LARGE SCALE GENOMIC DNA]</scope>
    <source>
        <strain evidence="6">DV1</strain>
        <tissue evidence="6">Whole organism</tissue>
    </source>
</reference>
<dbReference type="InterPro" id="IPR020568">
    <property type="entry name" value="Ribosomal_Su5_D2-typ_SF"/>
</dbReference>
<dbReference type="CDD" id="cd16926">
    <property type="entry name" value="HATPase_MutL-MLH-PMS-like"/>
    <property type="match status" value="1"/>
</dbReference>
<dbReference type="Pfam" id="PF01119">
    <property type="entry name" value="DNA_mis_repair"/>
    <property type="match status" value="1"/>
</dbReference>
<feature type="region of interest" description="Disordered" evidence="3">
    <location>
        <begin position="477"/>
        <end position="496"/>
    </location>
</feature>
<dbReference type="GO" id="GO:0005524">
    <property type="term" value="F:ATP binding"/>
    <property type="evidence" value="ECO:0007669"/>
    <property type="project" value="InterPro"/>
</dbReference>
<dbReference type="GO" id="GO:0006298">
    <property type="term" value="P:mismatch repair"/>
    <property type="evidence" value="ECO:0007669"/>
    <property type="project" value="InterPro"/>
</dbReference>
<sequence length="851" mass="92550">RQTMDKEIKRISSESTHQICSAQVITSCESVIKELIENSLDSGTTNIEIRLQNYGLDLIEVIDNGGGIASSDFDGITLKHHTSKLRQFDGLLSVKTFGFRGEALSSLCAVSELSIHTYSTSDPTGTVLSYDHAGCVQSQLAKPRQPGTTVSARNLFRQFPVRLKEMQKTGQRELKACARCVTAYALAHTGIKFCLSHQPSQSGKRTVALKTSGCSSLDDCIAALFTTSQAKSLLPLCSPDSWLQILPEDQRPRSITDSQERILQEMDLSGRISSPLPGMGRPAGDRQFFYINNRPCQLPRLARLVNEVYKLYNRTQHPFVIMHLRLPTDAIDVNLTPDKRSIYLCHEHLLTACLKAQLQQRLDLANGCLSMPVRGLGPGLTDYPATPVLASSQQASGSVDADPPDSSSGANSPTPICRSQSPVLSSRLAVADEAAADTDAVTGKSALEKLRSAFACSKSRSTGAATEYAPVAKSPLTKSYSARSPPRKRQKSLAAFWSPASMRPVAGDEGGDDSIETVEAAGNLSKSSKLDTPQMVTVEKPDSNDEADDEAAIQPEEDFVYDDCPEFGGCNDPALTAAARPRIVCPFRPDRLLQLYETDADCRTDDSAHARFRARIRPEESAAAEAELRASLDRDGLRRLRPIGQFNLGFLPSLLDSSGDLFLVDQHAADEKCRFEALQRSDGCHLTRQPLAAPKQLRLTFAQEETVASALPRFSAARFDMEFDSEAPVGSRLKLLSVPLGLGKWSFGLSDLEELIELVSADGDGSGEVSAEATLSPPPLLLPSRVRAMLASRACRSAVMIGDALDARQRARILASLAELDQPWNCPHGRPTIRHLLHVPEALKSVPLYPE</sequence>
<dbReference type="InterPro" id="IPR036890">
    <property type="entry name" value="HATPase_C_sf"/>
</dbReference>
<dbReference type="Gene3D" id="3.30.1540.20">
    <property type="entry name" value="MutL, C-terminal domain, dimerisation subdomain"/>
    <property type="match status" value="1"/>
</dbReference>
<dbReference type="NCBIfam" id="TIGR00585">
    <property type="entry name" value="mutl"/>
    <property type="match status" value="1"/>
</dbReference>
<dbReference type="InterPro" id="IPR037198">
    <property type="entry name" value="MutL_C_sf"/>
</dbReference>
<dbReference type="SMART" id="SM01340">
    <property type="entry name" value="DNA_mis_repair"/>
    <property type="match status" value="1"/>
</dbReference>
<dbReference type="SUPFAM" id="SSF54211">
    <property type="entry name" value="Ribosomal protein S5 domain 2-like"/>
    <property type="match status" value="1"/>
</dbReference>
<dbReference type="PANTHER" id="PTHR10073">
    <property type="entry name" value="DNA MISMATCH REPAIR PROTEIN MLH, PMS, MUTL"/>
    <property type="match status" value="1"/>
</dbReference>
<dbReference type="InterPro" id="IPR013507">
    <property type="entry name" value="DNA_mismatch_S5_2-like"/>
</dbReference>
<dbReference type="InterPro" id="IPR014762">
    <property type="entry name" value="DNA_mismatch_repair_CS"/>
</dbReference>
<dbReference type="STRING" id="282301.A0A267H3S9"/>
<dbReference type="GO" id="GO:0140664">
    <property type="term" value="F:ATP-dependent DNA damage sensor activity"/>
    <property type="evidence" value="ECO:0007669"/>
    <property type="project" value="InterPro"/>
</dbReference>
<dbReference type="Pfam" id="PF13589">
    <property type="entry name" value="HATPase_c_3"/>
    <property type="match status" value="1"/>
</dbReference>
<dbReference type="SUPFAM" id="SSF118116">
    <property type="entry name" value="DNA mismatch repair protein MutL"/>
    <property type="match status" value="1"/>
</dbReference>
<protein>
    <recommendedName>
        <fullName evidence="8">DNA_mis_repair domain-containing protein</fullName>
    </recommendedName>
</protein>
<dbReference type="InterPro" id="IPR038973">
    <property type="entry name" value="MutL/Mlh/Pms-like"/>
</dbReference>
<dbReference type="GO" id="GO:0016887">
    <property type="term" value="F:ATP hydrolysis activity"/>
    <property type="evidence" value="ECO:0007669"/>
    <property type="project" value="InterPro"/>
</dbReference>
<name>A0A267H3S9_9PLAT</name>
<dbReference type="GO" id="GO:0030983">
    <property type="term" value="F:mismatched DNA binding"/>
    <property type="evidence" value="ECO:0007669"/>
    <property type="project" value="InterPro"/>
</dbReference>
<feature type="non-terminal residue" evidence="6">
    <location>
        <position position="1"/>
    </location>
</feature>
<dbReference type="SMART" id="SM00853">
    <property type="entry name" value="MutL_C"/>
    <property type="match status" value="1"/>
</dbReference>
<dbReference type="CDD" id="cd03484">
    <property type="entry name" value="MutL_Trans_hPMS_2_like"/>
    <property type="match status" value="1"/>
</dbReference>
<dbReference type="InterPro" id="IPR042120">
    <property type="entry name" value="MutL_C_dimsub"/>
</dbReference>
<feature type="domain" description="MutL C-terminal dimerisation" evidence="4">
    <location>
        <begin position="642"/>
        <end position="805"/>
    </location>
</feature>
<dbReference type="PROSITE" id="PS00058">
    <property type="entry name" value="DNA_MISMATCH_REPAIR_1"/>
    <property type="match status" value="1"/>
</dbReference>
<evidence type="ECO:0000256" key="3">
    <source>
        <dbReference type="SAM" id="MobiDB-lite"/>
    </source>
</evidence>
<dbReference type="EMBL" id="NIVC01000037">
    <property type="protein sequence ID" value="PAA92933.1"/>
    <property type="molecule type" value="Genomic_DNA"/>
</dbReference>